<evidence type="ECO:0000259" key="6">
    <source>
        <dbReference type="Pfam" id="PF03636"/>
    </source>
</evidence>
<dbReference type="InterPro" id="IPR010976">
    <property type="entry name" value="B-phosphoglucomutase_hydrolase"/>
</dbReference>
<dbReference type="NCBIfam" id="TIGR02009">
    <property type="entry name" value="PGMB-YQAB-SF"/>
    <property type="match status" value="1"/>
</dbReference>
<dbReference type="InterPro" id="IPR005194">
    <property type="entry name" value="Glyco_hydro_65_C"/>
</dbReference>
<organism evidence="7 8">
    <name type="scientific">Cellulomonas humilata</name>
    <dbReference type="NCBI Taxonomy" id="144055"/>
    <lineage>
        <taxon>Bacteria</taxon>
        <taxon>Bacillati</taxon>
        <taxon>Actinomycetota</taxon>
        <taxon>Actinomycetes</taxon>
        <taxon>Micrococcales</taxon>
        <taxon>Cellulomonadaceae</taxon>
        <taxon>Cellulomonas</taxon>
    </lineage>
</organism>
<evidence type="ECO:0000256" key="3">
    <source>
        <dbReference type="SAM" id="MobiDB-lite"/>
    </source>
</evidence>
<dbReference type="InterPro" id="IPR037018">
    <property type="entry name" value="GH65_N"/>
</dbReference>
<evidence type="ECO:0000313" key="8">
    <source>
        <dbReference type="Proteomes" id="UP000565724"/>
    </source>
</evidence>
<comment type="similarity">
    <text evidence="1">Belongs to the HAD-like hydrolase superfamily. CbbY/CbbZ/Gph/YieH family.</text>
</comment>
<dbReference type="InterPro" id="IPR005196">
    <property type="entry name" value="Glyco_hydro_65_N"/>
</dbReference>
<dbReference type="Proteomes" id="UP000565724">
    <property type="component" value="Unassembled WGS sequence"/>
</dbReference>
<dbReference type="Pfam" id="PF03632">
    <property type="entry name" value="Glyco_hydro_65m"/>
    <property type="match status" value="1"/>
</dbReference>
<dbReference type="SUPFAM" id="SSF48208">
    <property type="entry name" value="Six-hairpin glycosidases"/>
    <property type="match status" value="1"/>
</dbReference>
<gene>
    <name evidence="7" type="ORF">HP550_20230</name>
</gene>
<dbReference type="GO" id="GO:0016757">
    <property type="term" value="F:glycosyltransferase activity"/>
    <property type="evidence" value="ECO:0007669"/>
    <property type="project" value="UniProtKB-ARBA"/>
</dbReference>
<dbReference type="Gene3D" id="3.40.50.1000">
    <property type="entry name" value="HAD superfamily/HAD-like"/>
    <property type="match status" value="1"/>
</dbReference>
<dbReference type="Pfam" id="PF03633">
    <property type="entry name" value="Glyco_hydro_65C"/>
    <property type="match status" value="1"/>
</dbReference>
<dbReference type="NCBIfam" id="TIGR01509">
    <property type="entry name" value="HAD-SF-IA-v3"/>
    <property type="match status" value="1"/>
</dbReference>
<dbReference type="SFLD" id="SFLDS00003">
    <property type="entry name" value="Haloacid_Dehalogenase"/>
    <property type="match status" value="1"/>
</dbReference>
<dbReference type="InterPro" id="IPR006439">
    <property type="entry name" value="HAD-SF_hydro_IA"/>
</dbReference>
<dbReference type="InterPro" id="IPR011013">
    <property type="entry name" value="Gal_mutarotase_sf_dom"/>
</dbReference>
<dbReference type="SFLD" id="SFLDG01129">
    <property type="entry name" value="C1.5:_HAD__Beta-PGM__Phosphata"/>
    <property type="match status" value="1"/>
</dbReference>
<dbReference type="InterPro" id="IPR008928">
    <property type="entry name" value="6-hairpin_glycosidase_sf"/>
</dbReference>
<dbReference type="EMBL" id="JABMCI010000070">
    <property type="protein sequence ID" value="NUU19581.1"/>
    <property type="molecule type" value="Genomic_DNA"/>
</dbReference>
<dbReference type="GO" id="GO:0005975">
    <property type="term" value="P:carbohydrate metabolic process"/>
    <property type="evidence" value="ECO:0007669"/>
    <property type="project" value="InterPro"/>
</dbReference>
<dbReference type="InterPro" id="IPR023198">
    <property type="entry name" value="PGP-like_dom2"/>
</dbReference>
<dbReference type="RefSeq" id="WP_175349435.1">
    <property type="nucleotide sequence ID" value="NZ_JABMCI010000070.1"/>
</dbReference>
<dbReference type="Pfam" id="PF03636">
    <property type="entry name" value="Glyco_hydro_65N"/>
    <property type="match status" value="1"/>
</dbReference>
<dbReference type="PANTHER" id="PTHR11051">
    <property type="entry name" value="GLYCOSYL HYDROLASE-RELATED"/>
    <property type="match status" value="1"/>
</dbReference>
<dbReference type="AlphaFoldDB" id="A0A7Y6DYF9"/>
<evidence type="ECO:0000259" key="5">
    <source>
        <dbReference type="Pfam" id="PF03633"/>
    </source>
</evidence>
<dbReference type="SUPFAM" id="SSF56784">
    <property type="entry name" value="HAD-like"/>
    <property type="match status" value="1"/>
</dbReference>
<dbReference type="InterPro" id="IPR023214">
    <property type="entry name" value="HAD_sf"/>
</dbReference>
<name>A0A7Y6DYF9_9CELL</name>
<feature type="domain" description="Glycoside hydrolase family 65 C-terminal" evidence="5">
    <location>
        <begin position="978"/>
        <end position="1031"/>
    </location>
</feature>
<feature type="region of interest" description="Disordered" evidence="3">
    <location>
        <begin position="1040"/>
        <end position="1062"/>
    </location>
</feature>
<dbReference type="SUPFAM" id="SSF74650">
    <property type="entry name" value="Galactose mutarotase-like"/>
    <property type="match status" value="1"/>
</dbReference>
<evidence type="ECO:0000259" key="4">
    <source>
        <dbReference type="Pfam" id="PF03632"/>
    </source>
</evidence>
<sequence length="1062" mass="116260">MTSPVSLRDFDAVLFDLDGVLTTTRTVHAAAWKRMFDEFLAEWDATHGTRLPQFDELSDYASAVDGKPREIGVRDFLASRGITLPPGTPDAPPEEQSEWGLGNRKQILVEDEIARNGVEAFPGSVAWVRELREAGLRTAVVSSSRNCAAALEAAGIANLFDARVDGDTILELGLRGKPAPDGFLEGARRVGVTPERAVVVEDAVAGVAAGRAGGFGLVIGVNRDNHTAELRANGADLVVDDLGELLAAPDDAVHRSGPRRHRLMAAARRIVAASADYPADPWLLVERSYNPAFVEQTETLFALSNGFLGIRGAFEEGTPSITPDTLLNGFHETWPIVYPETAFGFATTGQTILPVPDGTTMRLLVDEDPVTCETTEVDSFERVLDMHRGVLTRTVVFRLRDGRRFRVHSERLVSLARRHLACLRYEVTALDAPGRLLVASELVTPVTHAPNDEATLDPRQSRALAHDGLQPDVEQVDGMRVVRTYRTRSSGLAVAAAMDHEVDVPGVVHVRTSLDATRANVVVEVDARVGVPVGLTKWLGYHYGSGDCAELADRASLTIHQARAAGRKVVVAEHEREVADFWGRSEVVWEGASAAQQALHISQFALLQASWRSEGHGVPSKGLTGTGYEGHYFWDTEAYLLPFLIHTSPDVARSLLMHRVRMLPDARRRAAAVGCSGALFPWRTINGEEASAYYAAGTAQYHINADIAYALEQYVEVTGDTELLFEHGAELLVETARMWVDLGFFSDRLDGQFVIHKVTGPDEYSTVVDNNLFTNVMAAQNMQAAADAVARLRAESPADLQRLVDRVGLRDDEEDRWRRAAERIFVPYDERAGVHLQDENFLELPLWDFAGTPEEKYPLLLHYHPLHIYRHQVIKQADVVLATVLLPDRFTAEERRRIFEYYDPLTTGDSSLSECIQAIAAVGVGKYRTAEEYLVDAAAVDIADTAGNLRDGVHVASAGGTWMALVQGFAGYRWRGTRFAPMLPTRGRRLRFPLRIRGSVLQVDVEPELVTYTVLSGGPVSASHHGEPFTVSSGSPVTFSGAFHTSDDGAPVEGEPAAMSRS</sequence>
<feature type="domain" description="Glycoside hydrolase family 65 N-terminal" evidence="6">
    <location>
        <begin position="286"/>
        <end position="542"/>
    </location>
</feature>
<reference evidence="7 8" key="1">
    <citation type="submission" date="2020-05" db="EMBL/GenBank/DDBJ databases">
        <title>Genome Sequencing of Type Strains.</title>
        <authorList>
            <person name="Lemaire J.F."/>
            <person name="Inderbitzin P."/>
            <person name="Gregorio O.A."/>
            <person name="Collins S.B."/>
            <person name="Wespe N."/>
            <person name="Knight-Connoni V."/>
        </authorList>
    </citation>
    <scope>NUCLEOTIDE SEQUENCE [LARGE SCALE GENOMIC DNA]</scope>
    <source>
        <strain evidence="7 8">ATCC 25174</strain>
    </source>
</reference>
<keyword evidence="8" id="KW-1185">Reference proteome</keyword>
<comment type="caution">
    <text evidence="7">The sequence shown here is derived from an EMBL/GenBank/DDBJ whole genome shotgun (WGS) entry which is preliminary data.</text>
</comment>
<dbReference type="InterPro" id="IPR012341">
    <property type="entry name" value="6hp_glycosidase-like_sf"/>
</dbReference>
<dbReference type="Gene3D" id="1.10.150.240">
    <property type="entry name" value="Putative phosphatase, domain 2"/>
    <property type="match status" value="1"/>
</dbReference>
<dbReference type="InterPro" id="IPR036412">
    <property type="entry name" value="HAD-like_sf"/>
</dbReference>
<protein>
    <submittedName>
        <fullName evidence="7">Beta-phosphoglucomutase family hydrolase</fullName>
    </submittedName>
</protein>
<dbReference type="Gene3D" id="1.50.10.10">
    <property type="match status" value="1"/>
</dbReference>
<dbReference type="Pfam" id="PF00702">
    <property type="entry name" value="Hydrolase"/>
    <property type="match status" value="1"/>
</dbReference>
<evidence type="ECO:0000256" key="1">
    <source>
        <dbReference type="ARBA" id="ARBA00006171"/>
    </source>
</evidence>
<dbReference type="InterPro" id="IPR005195">
    <property type="entry name" value="Glyco_hydro_65_M"/>
</dbReference>
<evidence type="ECO:0000313" key="7">
    <source>
        <dbReference type="EMBL" id="NUU19581.1"/>
    </source>
</evidence>
<feature type="domain" description="Glycoside hydrolase family 65 central catalytic" evidence="4">
    <location>
        <begin position="604"/>
        <end position="963"/>
    </location>
</feature>
<dbReference type="Gene3D" id="2.60.420.10">
    <property type="entry name" value="Maltose phosphorylase, domain 3"/>
    <property type="match status" value="1"/>
</dbReference>
<dbReference type="GO" id="GO:0004553">
    <property type="term" value="F:hydrolase activity, hydrolyzing O-glycosyl compounds"/>
    <property type="evidence" value="ECO:0007669"/>
    <property type="project" value="TreeGrafter"/>
</dbReference>
<keyword evidence="2" id="KW-0326">Glycosidase</keyword>
<dbReference type="GO" id="GO:0030246">
    <property type="term" value="F:carbohydrate binding"/>
    <property type="evidence" value="ECO:0007669"/>
    <property type="project" value="InterPro"/>
</dbReference>
<proteinExistence type="inferred from homology"/>
<keyword evidence="7" id="KW-0378">Hydrolase</keyword>
<dbReference type="Gene3D" id="2.70.98.40">
    <property type="entry name" value="Glycoside hydrolase, family 65, N-terminal domain"/>
    <property type="match status" value="1"/>
</dbReference>
<evidence type="ECO:0000256" key="2">
    <source>
        <dbReference type="ARBA" id="ARBA00023295"/>
    </source>
</evidence>
<accession>A0A7Y6DYF9</accession>
<dbReference type="PANTHER" id="PTHR11051:SF13">
    <property type="entry name" value="GLYCOSYL TRANSFERASE"/>
    <property type="match status" value="1"/>
</dbReference>